<dbReference type="InterPro" id="IPR058033">
    <property type="entry name" value="ARM_TBCD_2nd"/>
</dbReference>
<dbReference type="GO" id="GO:0007023">
    <property type="term" value="P:post-chaperonin tubulin folding pathway"/>
    <property type="evidence" value="ECO:0007669"/>
    <property type="project" value="InterPro"/>
</dbReference>
<dbReference type="GO" id="GO:0000226">
    <property type="term" value="P:microtubule cytoskeleton organization"/>
    <property type="evidence" value="ECO:0007669"/>
    <property type="project" value="TreeGrafter"/>
</dbReference>
<dbReference type="KEGG" id="btab:109036081"/>
<dbReference type="GO" id="GO:0048487">
    <property type="term" value="F:beta-tubulin binding"/>
    <property type="evidence" value="ECO:0007669"/>
    <property type="project" value="InterPro"/>
</dbReference>
<evidence type="ECO:0000259" key="4">
    <source>
        <dbReference type="Pfam" id="PF12612"/>
    </source>
</evidence>
<proteinExistence type="inferred from homology"/>
<protein>
    <recommendedName>
        <fullName evidence="2">Tubulin-specific chaperone D</fullName>
    </recommendedName>
</protein>
<gene>
    <name evidence="6" type="ORF">BEMITA_LOCUS14209</name>
</gene>
<dbReference type="Pfam" id="PF23579">
    <property type="entry name" value="ARM_TBCD"/>
    <property type="match status" value="1"/>
</dbReference>
<dbReference type="GO" id="GO:0070830">
    <property type="term" value="P:bicellular tight junction assembly"/>
    <property type="evidence" value="ECO:0007669"/>
    <property type="project" value="TreeGrafter"/>
</dbReference>
<sequence length="1167" mass="132150">MEDSMNEDNIHLGCALEFFSEYEEVTSMVENLHHIYADARKFESSYDKFRYIMNTYQEQPHLLDSHLDSLLQQIFQIVRNKDHPVELKHKAFKYLYSIIKVRGFKIVVNHLPHEVADLEPVLSLLEEQDPTDKNSWETRYCLLLWLSIIVMIPFNMSCFDSGEGSESTSMTERILKIIKQYLMVSDKCCDGAVFLSTKFINRADIKTTHLSDFLDWAMSLMTASNQEGKSSQDTAAVWKRIGPLSAVAAILKHGKREDLLPFAVPIINRMEQANYKNDNYRLTQKHCIKIIQRAGLTMLPIQIAVWRYKRGCRSLAVNLSGGDPGASLANNEIDSNESEGDSNIHIPDEIEQVIDTLLGGLTDSDITVRWSAAKGVGRITNRLPKYFADEVVATILDLLNPKKSNTAWHGACLALAELGKRGLLLPERLKEVVPLIVKALVYDEPHGAITVGSSVRDAACYVAWSFARAYDVELLRPYINQIASALLVVTCFDREINCRRAASAAFQEHVGRQGTFPHGIDILTNADYFAVGVRNNAYLKISVDIAQFEEYTFTLIDHLVEKKLNHVDIAIRELAAKALHNLTSKAPAYMSKQVLPQVFKKVDSINLNERHGAILAAGEIFLGLALEDPTLSLVAPELISKAGQLVRSIEEKQQFKGYSGELMKQSCCCFIQRCSQAKLQFQSLETISDWQRLINECLSHEVPLIRTHASEALAALMSEYYVNDSTKINTITVEYTKKLSDSHEVTRMGYAQALGTFDARFLKDNELLIINALMDSLIITPITSKWSESRRDTIKALTSLWNRTVTTEEKDCPSREVFLSLTDKFLECYLVGCQEYTIESRGDIGAWVREASMSGLQSVLVNLASIKPELIKETHVARAMKALAQQSVERIERTRAHAGKIFFSLLHNVPRIPHIPNHEDLLEIFDAERCANMEWLKVEDVFRCFIKLLSFSSYQYHVMLGLIMSVGGLTEQLVKFSTESLLEFLQLQSKEKLTELASTIIAIFRNNVSEERITTPMMIFLDRVLSSNYFRAVLEDESSTFARDLLELTKAEMGNSKTVPRLNNVGAVFCQLIQVRGPVSKQALTRLSMLLCHRFLSLRKTVSTRFYESLVIFSEECNLSEEKLEEALTVLSETEWDKLSINEVREIRNKLCLILDIPVPKVVQKVQ</sequence>
<dbReference type="GO" id="GO:0005096">
    <property type="term" value="F:GTPase activator activity"/>
    <property type="evidence" value="ECO:0007669"/>
    <property type="project" value="InterPro"/>
</dbReference>
<dbReference type="InterPro" id="IPR011989">
    <property type="entry name" value="ARM-like"/>
</dbReference>
<feature type="domain" description="Tubulin-folding cofactor D C-terminal" evidence="4">
    <location>
        <begin position="878"/>
        <end position="1061"/>
    </location>
</feature>
<evidence type="ECO:0000259" key="5">
    <source>
        <dbReference type="Pfam" id="PF25767"/>
    </source>
</evidence>
<evidence type="ECO:0000256" key="1">
    <source>
        <dbReference type="ARBA" id="ARBA00006853"/>
    </source>
</evidence>
<dbReference type="Proteomes" id="UP001152759">
    <property type="component" value="Chromosome 9"/>
</dbReference>
<dbReference type="AlphaFoldDB" id="A0A9P0AMP9"/>
<name>A0A9P0AMP9_BEMTA</name>
<dbReference type="Gene3D" id="1.25.10.10">
    <property type="entry name" value="Leucine-rich Repeat Variant"/>
    <property type="match status" value="2"/>
</dbReference>
<dbReference type="GO" id="GO:0034333">
    <property type="term" value="P:adherens junction assembly"/>
    <property type="evidence" value="ECO:0007669"/>
    <property type="project" value="TreeGrafter"/>
</dbReference>
<dbReference type="EMBL" id="OU963870">
    <property type="protein sequence ID" value="CAH0396102.1"/>
    <property type="molecule type" value="Genomic_DNA"/>
</dbReference>
<keyword evidence="3" id="KW-0143">Chaperone</keyword>
<evidence type="ECO:0000256" key="2">
    <source>
        <dbReference type="ARBA" id="ARBA00015003"/>
    </source>
</evidence>
<dbReference type="PANTHER" id="PTHR12658">
    <property type="entry name" value="BETA-TUBULIN COFACTOR D"/>
    <property type="match status" value="1"/>
</dbReference>
<dbReference type="InterPro" id="IPR022577">
    <property type="entry name" value="TBCD_C"/>
</dbReference>
<organism evidence="6 7">
    <name type="scientific">Bemisia tabaci</name>
    <name type="common">Sweetpotato whitefly</name>
    <name type="synonym">Aleurodes tabaci</name>
    <dbReference type="NCBI Taxonomy" id="7038"/>
    <lineage>
        <taxon>Eukaryota</taxon>
        <taxon>Metazoa</taxon>
        <taxon>Ecdysozoa</taxon>
        <taxon>Arthropoda</taxon>
        <taxon>Hexapoda</taxon>
        <taxon>Insecta</taxon>
        <taxon>Pterygota</taxon>
        <taxon>Neoptera</taxon>
        <taxon>Paraneoptera</taxon>
        <taxon>Hemiptera</taxon>
        <taxon>Sternorrhyncha</taxon>
        <taxon>Aleyrodoidea</taxon>
        <taxon>Aleyrodidae</taxon>
        <taxon>Aleyrodinae</taxon>
        <taxon>Bemisia</taxon>
    </lineage>
</organism>
<dbReference type="InterPro" id="IPR016024">
    <property type="entry name" value="ARM-type_fold"/>
</dbReference>
<dbReference type="GO" id="GO:0016328">
    <property type="term" value="C:lateral plasma membrane"/>
    <property type="evidence" value="ECO:0007669"/>
    <property type="project" value="TreeGrafter"/>
</dbReference>
<evidence type="ECO:0000313" key="6">
    <source>
        <dbReference type="EMBL" id="CAH0396102.1"/>
    </source>
</evidence>
<dbReference type="PANTHER" id="PTHR12658:SF0">
    <property type="entry name" value="TUBULIN-SPECIFIC CHAPERONE D"/>
    <property type="match status" value="1"/>
</dbReference>
<dbReference type="SUPFAM" id="SSF48371">
    <property type="entry name" value="ARM repeat"/>
    <property type="match status" value="2"/>
</dbReference>
<comment type="similarity">
    <text evidence="1">Belongs to the TBCD family.</text>
</comment>
<keyword evidence="7" id="KW-1185">Reference proteome</keyword>
<dbReference type="GO" id="GO:0007021">
    <property type="term" value="P:tubulin complex assembly"/>
    <property type="evidence" value="ECO:0007669"/>
    <property type="project" value="InterPro"/>
</dbReference>
<dbReference type="Pfam" id="PF12612">
    <property type="entry name" value="TFCD_C"/>
    <property type="match status" value="1"/>
</dbReference>
<feature type="domain" description="Tubulin-folding cofactor D ARM repeats" evidence="5">
    <location>
        <begin position="283"/>
        <end position="520"/>
    </location>
</feature>
<reference evidence="6" key="1">
    <citation type="submission" date="2021-12" db="EMBL/GenBank/DDBJ databases">
        <authorList>
            <person name="King R."/>
        </authorList>
    </citation>
    <scope>NUCLEOTIDE SEQUENCE</scope>
</reference>
<accession>A0A9P0AMP9</accession>
<dbReference type="InterPro" id="IPR033162">
    <property type="entry name" value="TBCD"/>
</dbReference>
<dbReference type="Pfam" id="PF25767">
    <property type="entry name" value="ARM_TBCD_2nd"/>
    <property type="match status" value="1"/>
</dbReference>
<evidence type="ECO:0000256" key="3">
    <source>
        <dbReference type="ARBA" id="ARBA00023186"/>
    </source>
</evidence>
<evidence type="ECO:0000313" key="7">
    <source>
        <dbReference type="Proteomes" id="UP001152759"/>
    </source>
</evidence>